<name>A0A0S4IW66_BODSA</name>
<dbReference type="PANTHER" id="PTHR10662:SF22">
    <property type="entry name" value="NUCLEAR RNA EXPORT FACTOR 1"/>
    <property type="match status" value="1"/>
</dbReference>
<dbReference type="GO" id="GO:0003723">
    <property type="term" value="F:RNA binding"/>
    <property type="evidence" value="ECO:0007669"/>
    <property type="project" value="TreeGrafter"/>
</dbReference>
<organism evidence="3 4">
    <name type="scientific">Bodo saltans</name>
    <name type="common">Flagellated protozoan</name>
    <dbReference type="NCBI Taxonomy" id="75058"/>
    <lineage>
        <taxon>Eukaryota</taxon>
        <taxon>Discoba</taxon>
        <taxon>Euglenozoa</taxon>
        <taxon>Kinetoplastea</taxon>
        <taxon>Metakinetoplastina</taxon>
        <taxon>Eubodonida</taxon>
        <taxon>Bodonidae</taxon>
        <taxon>Bodo</taxon>
    </lineage>
</organism>
<dbReference type="GO" id="GO:0016973">
    <property type="term" value="P:poly(A)+ mRNA export from nucleus"/>
    <property type="evidence" value="ECO:0007669"/>
    <property type="project" value="TreeGrafter"/>
</dbReference>
<dbReference type="OMA" id="AVGHYIH"/>
<dbReference type="GO" id="GO:0008270">
    <property type="term" value="F:zinc ion binding"/>
    <property type="evidence" value="ECO:0007669"/>
    <property type="project" value="UniProtKB-KW"/>
</dbReference>
<dbReference type="EMBL" id="CYKH01000514">
    <property type="protein sequence ID" value="CUG04037.1"/>
    <property type="molecule type" value="Genomic_DNA"/>
</dbReference>
<dbReference type="Gene3D" id="3.80.10.10">
    <property type="entry name" value="Ribonuclease Inhibitor"/>
    <property type="match status" value="1"/>
</dbReference>
<sequence>MSRPYIKSSTAKVPCKYFLRGRCHNKQCGFSHSKESTSNAPAPANMMVAVLKLVFQKQHQSLFDAERNAVNLSCLRNCEDLKDVKTSIDFNTVAFCDAVASVIKANFIPPPSILSVDDNEIKSLGHLFRALEKHELHVHIVALSARKNKIATTDFVNSLKGFSSLQELVLNENPVTDIDDYRAIIRRQLPSLVGLDMRSIDVDPLSLPWPAFPVPHDNCLPVLHFVEAHSRATVNQLPDFYCDDACFSLVLNSPQAALTAERDEHSASIPKEVVRDIMACKLRQIDNDHNVVKGVKSQSMFRGRSMVCSKILECLYPQNFDIAMELHSCPEVTFFEGATGLAIVTIHGHILWRSQTCAMSIIRRRMSRTLTVLPPGADGRLLIANDLFTMFCADNDALLFDAKGQLRLERFSRRFDVHLNVVEESARMSSSDAELAAVLRDLRGVPLAVMEECASLVGGDAATAVSVARLVLSKSLTPSQAVSAFDSIGRNNNRLMELL</sequence>
<dbReference type="InterPro" id="IPR000571">
    <property type="entry name" value="Znf_CCCH"/>
</dbReference>
<dbReference type="InterPro" id="IPR032675">
    <property type="entry name" value="LRR_dom_sf"/>
</dbReference>
<protein>
    <recommendedName>
        <fullName evidence="2">C3H1-type domain-containing protein</fullName>
    </recommendedName>
</protein>
<keyword evidence="1" id="KW-0863">Zinc-finger</keyword>
<proteinExistence type="predicted"/>
<dbReference type="Gene3D" id="4.10.1000.10">
    <property type="entry name" value="Zinc finger, CCCH-type"/>
    <property type="match status" value="1"/>
</dbReference>
<dbReference type="Pfam" id="PF23056">
    <property type="entry name" value="NTF2_MEX67"/>
    <property type="match status" value="1"/>
</dbReference>
<dbReference type="GO" id="GO:0005634">
    <property type="term" value="C:nucleus"/>
    <property type="evidence" value="ECO:0007669"/>
    <property type="project" value="TreeGrafter"/>
</dbReference>
<accession>A0A0S4IW66</accession>
<feature type="zinc finger region" description="C3H1-type" evidence="1">
    <location>
        <begin position="9"/>
        <end position="35"/>
    </location>
</feature>
<dbReference type="SUPFAM" id="SSF52058">
    <property type="entry name" value="L domain-like"/>
    <property type="match status" value="1"/>
</dbReference>
<reference evidence="4" key="1">
    <citation type="submission" date="2015-09" db="EMBL/GenBank/DDBJ databases">
        <authorList>
            <consortium name="Pathogen Informatics"/>
        </authorList>
    </citation>
    <scope>NUCLEOTIDE SEQUENCE [LARGE SCALE GENOMIC DNA]</scope>
    <source>
        <strain evidence="4">Lake Konstanz</strain>
    </source>
</reference>
<dbReference type="VEuPathDB" id="TriTrypDB:BSAL_70365"/>
<dbReference type="PROSITE" id="PS50103">
    <property type="entry name" value="ZF_C3H1"/>
    <property type="match status" value="1"/>
</dbReference>
<dbReference type="InterPro" id="IPR057127">
    <property type="entry name" value="NTF2_MEX67"/>
</dbReference>
<dbReference type="InterPro" id="IPR030217">
    <property type="entry name" value="NXF_fam"/>
</dbReference>
<dbReference type="OrthoDB" id="271226at2759"/>
<dbReference type="AlphaFoldDB" id="A0A0S4IW66"/>
<feature type="domain" description="C3H1-type" evidence="2">
    <location>
        <begin position="9"/>
        <end position="35"/>
    </location>
</feature>
<evidence type="ECO:0000313" key="4">
    <source>
        <dbReference type="Proteomes" id="UP000051952"/>
    </source>
</evidence>
<evidence type="ECO:0000259" key="2">
    <source>
        <dbReference type="PROSITE" id="PS50103"/>
    </source>
</evidence>
<dbReference type="PANTHER" id="PTHR10662">
    <property type="entry name" value="NUCLEAR RNA EXPORT FACTOR"/>
    <property type="match status" value="1"/>
</dbReference>
<evidence type="ECO:0000256" key="1">
    <source>
        <dbReference type="PROSITE-ProRule" id="PRU00723"/>
    </source>
</evidence>
<keyword evidence="1" id="KW-0479">Metal-binding</keyword>
<keyword evidence="1" id="KW-0862">Zinc</keyword>
<dbReference type="Proteomes" id="UP000051952">
    <property type="component" value="Unassembled WGS sequence"/>
</dbReference>
<keyword evidence="4" id="KW-1185">Reference proteome</keyword>
<gene>
    <name evidence="3" type="ORF">BSAL_70365</name>
</gene>
<evidence type="ECO:0000313" key="3">
    <source>
        <dbReference type="EMBL" id="CUG04037.1"/>
    </source>
</evidence>